<sequence length="38" mass="4210">MRTGAGRSGRADVQFWTARSESLRAVIKGYLTVILRSV</sequence>
<gene>
    <name evidence="1" type="ORF">I550_3742</name>
</gene>
<dbReference type="AlphaFoldDB" id="X8CGS3"/>
<dbReference type="EMBL" id="JAOG01000002">
    <property type="protein sequence ID" value="EUA55587.1"/>
    <property type="molecule type" value="Genomic_DNA"/>
</dbReference>
<organism evidence="1 2">
    <name type="scientific">Mycobacterium intracellulare 1956</name>
    <dbReference type="NCBI Taxonomy" id="1299331"/>
    <lineage>
        <taxon>Bacteria</taxon>
        <taxon>Bacillati</taxon>
        <taxon>Actinomycetota</taxon>
        <taxon>Actinomycetes</taxon>
        <taxon>Mycobacteriales</taxon>
        <taxon>Mycobacteriaceae</taxon>
        <taxon>Mycobacterium</taxon>
        <taxon>Mycobacterium avium complex (MAC)</taxon>
    </lineage>
</organism>
<comment type="caution">
    <text evidence="1">The sequence shown here is derived from an EMBL/GenBank/DDBJ whole genome shotgun (WGS) entry which is preliminary data.</text>
</comment>
<dbReference type="Proteomes" id="UP000020825">
    <property type="component" value="Unassembled WGS sequence"/>
</dbReference>
<proteinExistence type="predicted"/>
<protein>
    <submittedName>
        <fullName evidence="1">Uncharacterized protein</fullName>
    </submittedName>
</protein>
<evidence type="ECO:0000313" key="1">
    <source>
        <dbReference type="EMBL" id="EUA55587.1"/>
    </source>
</evidence>
<name>X8CGS3_MYCIT</name>
<dbReference type="PATRIC" id="fig|1299331.3.peg.3651"/>
<reference evidence="1 2" key="1">
    <citation type="submission" date="2013-12" db="EMBL/GenBank/DDBJ databases">
        <authorList>
            <person name="Zelazny A."/>
            <person name="Olivier K."/>
            <person name="Holland S."/>
            <person name="Lenaerts A."/>
            <person name="Ordway D."/>
            <person name="DeGroote M.A."/>
            <person name="Parker T."/>
            <person name="Sizemore C."/>
            <person name="Tallon L.J."/>
            <person name="Sadzewicz L.K."/>
            <person name="Sengamalay N."/>
            <person name="Fraser C.M."/>
            <person name="Hine E."/>
            <person name="Shefchek K.A."/>
            <person name="Das S.P."/>
            <person name="Tettelin H."/>
        </authorList>
    </citation>
    <scope>NUCLEOTIDE SEQUENCE [LARGE SCALE GENOMIC DNA]</scope>
    <source>
        <strain evidence="1 2">1956</strain>
    </source>
</reference>
<accession>X8CGS3</accession>
<evidence type="ECO:0000313" key="2">
    <source>
        <dbReference type="Proteomes" id="UP000020825"/>
    </source>
</evidence>